<dbReference type="InterPro" id="IPR001279">
    <property type="entry name" value="Metallo-B-lactamas"/>
</dbReference>
<dbReference type="Pfam" id="PF00753">
    <property type="entry name" value="Lactamase_B"/>
    <property type="match status" value="1"/>
</dbReference>
<reference evidence="3" key="1">
    <citation type="journal article" date="2019" name="Int. J. Syst. Evol. Microbiol.">
        <title>The Global Catalogue of Microorganisms (GCM) 10K type strain sequencing project: providing services to taxonomists for standard genome sequencing and annotation.</title>
        <authorList>
            <consortium name="The Broad Institute Genomics Platform"/>
            <consortium name="The Broad Institute Genome Sequencing Center for Infectious Disease"/>
            <person name="Wu L."/>
            <person name="Ma J."/>
        </authorList>
    </citation>
    <scope>NUCLEOTIDE SEQUENCE [LARGE SCALE GENOMIC DNA]</scope>
    <source>
        <strain evidence="3">CCUG 61889</strain>
    </source>
</reference>
<dbReference type="CDD" id="cd07721">
    <property type="entry name" value="yflN-like_MBL-fold"/>
    <property type="match status" value="1"/>
</dbReference>
<dbReference type="PANTHER" id="PTHR42951">
    <property type="entry name" value="METALLO-BETA-LACTAMASE DOMAIN-CONTAINING"/>
    <property type="match status" value="1"/>
</dbReference>
<feature type="domain" description="Metallo-beta-lactamase" evidence="1">
    <location>
        <begin position="22"/>
        <end position="227"/>
    </location>
</feature>
<evidence type="ECO:0000313" key="3">
    <source>
        <dbReference type="Proteomes" id="UP001595752"/>
    </source>
</evidence>
<evidence type="ECO:0000259" key="1">
    <source>
        <dbReference type="SMART" id="SM00849"/>
    </source>
</evidence>
<accession>A0ABV8B3T8</accession>
<dbReference type="RefSeq" id="WP_377916930.1">
    <property type="nucleotide sequence ID" value="NZ_JBHRZT010000067.1"/>
</dbReference>
<evidence type="ECO:0000313" key="2">
    <source>
        <dbReference type="EMBL" id="MFC3884973.1"/>
    </source>
</evidence>
<sequence>MIIDNGVEILKIEAEAFGSKTTLYPTLIKDDESAVLVDVGMPGGWEQIQAVMTENGVEPKKLKAIILTHQDLDHIGSIEEIKQELGNSIIVYAHELDKPYIEGSLPLIKTTPSVMAPMIELLPEKMRQEALDLCENPPKVKVDQTVVDGQELPYCGGIRIIHTPGHTEGHISLYLQQSKTLIAADAMLCIDGKLHGPVPQTSLDLPKAQRSLVKFLDYEIETVICYHGGLCEWGAKDQIEQLVKEIREL</sequence>
<dbReference type="Gene3D" id="3.60.15.10">
    <property type="entry name" value="Ribonuclease Z/Hydroxyacylglutathione hydrolase-like"/>
    <property type="match status" value="1"/>
</dbReference>
<dbReference type="SMART" id="SM00849">
    <property type="entry name" value="Lactamase_B"/>
    <property type="match status" value="1"/>
</dbReference>
<dbReference type="SUPFAM" id="SSF56281">
    <property type="entry name" value="Metallo-hydrolase/oxidoreductase"/>
    <property type="match status" value="1"/>
</dbReference>
<dbReference type="InterPro" id="IPR036866">
    <property type="entry name" value="RibonucZ/Hydroxyglut_hydro"/>
</dbReference>
<organism evidence="2 3">
    <name type="scientific">Bacillus songklensis</name>
    <dbReference type="NCBI Taxonomy" id="1069116"/>
    <lineage>
        <taxon>Bacteria</taxon>
        <taxon>Bacillati</taxon>
        <taxon>Bacillota</taxon>
        <taxon>Bacilli</taxon>
        <taxon>Bacillales</taxon>
        <taxon>Bacillaceae</taxon>
        <taxon>Bacillus</taxon>
    </lineage>
</organism>
<dbReference type="Proteomes" id="UP001595752">
    <property type="component" value="Unassembled WGS sequence"/>
</dbReference>
<dbReference type="InterPro" id="IPR050855">
    <property type="entry name" value="NDM-1-like"/>
</dbReference>
<comment type="caution">
    <text evidence="2">The sequence shown here is derived from an EMBL/GenBank/DDBJ whole genome shotgun (WGS) entry which is preliminary data.</text>
</comment>
<name>A0ABV8B3T8_9BACI</name>
<dbReference type="PANTHER" id="PTHR42951:SF15">
    <property type="entry name" value="METALLO-BETA-LACTAMASE SUPERFAMILY PROTEIN"/>
    <property type="match status" value="1"/>
</dbReference>
<proteinExistence type="predicted"/>
<dbReference type="EMBL" id="JBHRZT010000067">
    <property type="protein sequence ID" value="MFC3884973.1"/>
    <property type="molecule type" value="Genomic_DNA"/>
</dbReference>
<gene>
    <name evidence="2" type="ORF">ACFOU2_16455</name>
</gene>
<protein>
    <submittedName>
        <fullName evidence="2">MBL fold metallo-hydrolase</fullName>
    </submittedName>
</protein>
<keyword evidence="3" id="KW-1185">Reference proteome</keyword>